<accession>A0A370HH11</accession>
<keyword evidence="3" id="KW-1185">Reference proteome</keyword>
<sequence>MAVRSVDPSDQNVRDLYPAARNRPRARRRPRRYRLAVVAPSAADVIRHVGGWLFDRTYAGWEVTVLVSDCSDARPLGILGATVLDLEKSLAAPVHNVWPNAVAVDARTYLADVRVRAGVHECLDRGLAEVSVWGDGWLGELDGRIEPVQHRVSVAARAFKACALDAAGFPADPVETTEVFRTAELMSDCRRSGDLLSARPVAGV</sequence>
<name>A0A370HH11_9NOCA</name>
<evidence type="ECO:0000313" key="3">
    <source>
        <dbReference type="Proteomes" id="UP000255355"/>
    </source>
</evidence>
<feature type="region of interest" description="Disordered" evidence="1">
    <location>
        <begin position="1"/>
        <end position="25"/>
    </location>
</feature>
<dbReference type="EMBL" id="QQAZ01000001">
    <property type="protein sequence ID" value="RDI56060.1"/>
    <property type="molecule type" value="Genomic_DNA"/>
</dbReference>
<organism evidence="2 3">
    <name type="scientific">Nocardia mexicana</name>
    <dbReference type="NCBI Taxonomy" id="279262"/>
    <lineage>
        <taxon>Bacteria</taxon>
        <taxon>Bacillati</taxon>
        <taxon>Actinomycetota</taxon>
        <taxon>Actinomycetes</taxon>
        <taxon>Mycobacteriales</taxon>
        <taxon>Nocardiaceae</taxon>
        <taxon>Nocardia</taxon>
    </lineage>
</organism>
<evidence type="ECO:0000256" key="1">
    <source>
        <dbReference type="SAM" id="MobiDB-lite"/>
    </source>
</evidence>
<proteinExistence type="predicted"/>
<evidence type="ECO:0000313" key="2">
    <source>
        <dbReference type="EMBL" id="RDI56060.1"/>
    </source>
</evidence>
<dbReference type="RefSeq" id="WP_246010771.1">
    <property type="nucleotide sequence ID" value="NZ_QQAZ01000001.1"/>
</dbReference>
<dbReference type="AlphaFoldDB" id="A0A370HH11"/>
<gene>
    <name evidence="2" type="ORF">DFR68_101897</name>
</gene>
<comment type="caution">
    <text evidence="2">The sequence shown here is derived from an EMBL/GenBank/DDBJ whole genome shotgun (WGS) entry which is preliminary data.</text>
</comment>
<protein>
    <submittedName>
        <fullName evidence="2">Uncharacterized protein</fullName>
    </submittedName>
</protein>
<dbReference type="Proteomes" id="UP000255355">
    <property type="component" value="Unassembled WGS sequence"/>
</dbReference>
<reference evidence="2 3" key="1">
    <citation type="submission" date="2018-07" db="EMBL/GenBank/DDBJ databases">
        <title>Genomic Encyclopedia of Type Strains, Phase IV (KMG-IV): sequencing the most valuable type-strain genomes for metagenomic binning, comparative biology and taxonomic classification.</title>
        <authorList>
            <person name="Goeker M."/>
        </authorList>
    </citation>
    <scope>NUCLEOTIDE SEQUENCE [LARGE SCALE GENOMIC DNA]</scope>
    <source>
        <strain evidence="2 3">DSM 44952</strain>
    </source>
</reference>